<reference evidence="2" key="1">
    <citation type="journal article" date="2020" name="Nat. Genet.">
        <title>Genomic diversifications of five Gossypium allopolyploid species and their impact on cotton improvement.</title>
        <authorList>
            <person name="Chen Z.J."/>
            <person name="Sreedasyam A."/>
            <person name="Ando A."/>
            <person name="Song Q."/>
            <person name="De Santiago L.M."/>
            <person name="Hulse-Kemp A.M."/>
            <person name="Ding M."/>
            <person name="Ye W."/>
            <person name="Kirkbride R.C."/>
            <person name="Jenkins J."/>
            <person name="Plott C."/>
            <person name="Lovell J."/>
            <person name="Lin Y.M."/>
            <person name="Vaughn R."/>
            <person name="Liu B."/>
            <person name="Simpson S."/>
            <person name="Scheffler B.E."/>
            <person name="Wen L."/>
            <person name="Saski C.A."/>
            <person name="Grover C.E."/>
            <person name="Hu G."/>
            <person name="Conover J.L."/>
            <person name="Carlson J.W."/>
            <person name="Shu S."/>
            <person name="Boston L.B."/>
            <person name="Williams M."/>
            <person name="Peterson D.G."/>
            <person name="McGee K."/>
            <person name="Jones D.C."/>
            <person name="Wendel J.F."/>
            <person name="Stelly D.M."/>
            <person name="Grimwood J."/>
            <person name="Schmutz J."/>
        </authorList>
    </citation>
    <scope>NUCLEOTIDE SEQUENCE [LARGE SCALE GENOMIC DNA]</scope>
    <source>
        <strain evidence="2">cv. TM-1</strain>
    </source>
</reference>
<feature type="domain" description="Tf2-1-like SH3-like" evidence="1">
    <location>
        <begin position="53"/>
        <end position="117"/>
    </location>
</feature>
<dbReference type="PANTHER" id="PTHR46148:SF44">
    <property type="entry name" value="GAG-POL POLYPROTEIN"/>
    <property type="match status" value="1"/>
</dbReference>
<dbReference type="STRING" id="3635.A0A1U8KMS0"/>
<reference evidence="3" key="2">
    <citation type="submission" date="2025-08" db="UniProtKB">
        <authorList>
            <consortium name="RefSeq"/>
        </authorList>
    </citation>
    <scope>IDENTIFICATION</scope>
</reference>
<dbReference type="KEGG" id="ghi:107917464"/>
<protein>
    <recommendedName>
        <fullName evidence="1">Tf2-1-like SH3-like domain-containing protein</fullName>
    </recommendedName>
</protein>
<dbReference type="Proteomes" id="UP000818029">
    <property type="component" value="Chromosome A01"/>
</dbReference>
<dbReference type="AlphaFoldDB" id="A0A1U8KMS0"/>
<evidence type="ECO:0000313" key="3">
    <source>
        <dbReference type="RefSeq" id="XP_016702303.1"/>
    </source>
</evidence>
<sequence length="180" mass="20588">MEPADALESEDVQSSIEIPVSQELKSTKLDKVASDRQKSYADLKRKEIKFQVGDQVFSKVSPWRKVLSVGKRGKWSPCFIGPYEVTKRVGSVAYRLPLPPKLENIHNVFHVSMLRRYKSDPSHVIAPTEVEIHSDMSYGEEPVKILARKVKQLRNKNVPLVKVLWQKHGLKRPYGSPKRS</sequence>
<proteinExistence type="predicted"/>
<organism evidence="2 3">
    <name type="scientific">Gossypium hirsutum</name>
    <name type="common">Upland cotton</name>
    <name type="synonym">Gossypium mexicanum</name>
    <dbReference type="NCBI Taxonomy" id="3635"/>
    <lineage>
        <taxon>Eukaryota</taxon>
        <taxon>Viridiplantae</taxon>
        <taxon>Streptophyta</taxon>
        <taxon>Embryophyta</taxon>
        <taxon>Tracheophyta</taxon>
        <taxon>Spermatophyta</taxon>
        <taxon>Magnoliopsida</taxon>
        <taxon>eudicotyledons</taxon>
        <taxon>Gunneridae</taxon>
        <taxon>Pentapetalae</taxon>
        <taxon>rosids</taxon>
        <taxon>malvids</taxon>
        <taxon>Malvales</taxon>
        <taxon>Malvaceae</taxon>
        <taxon>Malvoideae</taxon>
        <taxon>Gossypium</taxon>
    </lineage>
</organism>
<keyword evidence="2" id="KW-1185">Reference proteome</keyword>
<dbReference type="GeneID" id="107917464"/>
<dbReference type="Pfam" id="PF24626">
    <property type="entry name" value="SH3_Tf2-1"/>
    <property type="match status" value="1"/>
</dbReference>
<accession>A0A1U8KMS0</accession>
<evidence type="ECO:0000259" key="1">
    <source>
        <dbReference type="Pfam" id="PF24626"/>
    </source>
</evidence>
<evidence type="ECO:0000313" key="2">
    <source>
        <dbReference type="Proteomes" id="UP000818029"/>
    </source>
</evidence>
<dbReference type="PaxDb" id="3635-A0A1U8KMS0"/>
<name>A0A1U8KMS0_GOSHI</name>
<dbReference type="PANTHER" id="PTHR46148">
    <property type="entry name" value="CHROMO DOMAIN-CONTAINING PROTEIN"/>
    <property type="match status" value="1"/>
</dbReference>
<gene>
    <name evidence="3" type="primary">LOC107917464</name>
</gene>
<dbReference type="InterPro" id="IPR056924">
    <property type="entry name" value="SH3_Tf2-1"/>
</dbReference>
<dbReference type="RefSeq" id="XP_016702303.1">
    <property type="nucleotide sequence ID" value="XM_016846814.1"/>
</dbReference>